<dbReference type="STRING" id="56956.A0O31_01950"/>
<organism evidence="1 2">
    <name type="scientific">Thermus brockianus</name>
    <dbReference type="NCBI Taxonomy" id="56956"/>
    <lineage>
        <taxon>Bacteria</taxon>
        <taxon>Thermotogati</taxon>
        <taxon>Deinococcota</taxon>
        <taxon>Deinococci</taxon>
        <taxon>Thermales</taxon>
        <taxon>Thermaceae</taxon>
        <taxon>Thermus</taxon>
    </lineage>
</organism>
<evidence type="ECO:0008006" key="3">
    <source>
        <dbReference type="Google" id="ProtNLM"/>
    </source>
</evidence>
<proteinExistence type="predicted"/>
<accession>A0A1J0LUD9</accession>
<dbReference type="Gene3D" id="3.30.70.100">
    <property type="match status" value="1"/>
</dbReference>
<dbReference type="AlphaFoldDB" id="A0A1J0LUD9"/>
<evidence type="ECO:0000313" key="2">
    <source>
        <dbReference type="Proteomes" id="UP000182993"/>
    </source>
</evidence>
<sequence>MKGMNRVLIGIRGEPTPEGMERILTALKALEGVAQAQATGPAQVLVEYDPQSLTVMDLIRTIREEGFLAGML</sequence>
<reference evidence="2" key="1">
    <citation type="submission" date="2016-06" db="EMBL/GenBank/DDBJ databases">
        <title>Whole genome sequencing of Thermus brockianus strain GE-1.</title>
        <authorList>
            <person name="Schaefers C."/>
            <person name="Blank S."/>
            <person name="Wiebusch S."/>
            <person name="Elleuche S."/>
            <person name="Antranikian G."/>
        </authorList>
    </citation>
    <scope>NUCLEOTIDE SEQUENCE [LARGE SCALE GENOMIC DNA]</scope>
    <source>
        <strain evidence="2">GE-1</strain>
    </source>
</reference>
<protein>
    <recommendedName>
        <fullName evidence="3">HMA domain-containing protein</fullName>
    </recommendedName>
</protein>
<gene>
    <name evidence="1" type="ORF">A0O31_01950</name>
</gene>
<dbReference type="EMBL" id="CP016312">
    <property type="protein sequence ID" value="APD10025.1"/>
    <property type="molecule type" value="Genomic_DNA"/>
</dbReference>
<dbReference type="Proteomes" id="UP000182993">
    <property type="component" value="Chromosome"/>
</dbReference>
<dbReference type="KEGG" id="tbc:A0O31_01950"/>
<evidence type="ECO:0000313" key="1">
    <source>
        <dbReference type="EMBL" id="APD10025.1"/>
    </source>
</evidence>
<name>A0A1J0LUD9_THEBO</name>